<sequence>MQRLFKLKKVLKASPMNSYVEFFRTGHTALKSRPLTSQEIEILEKNGNRCEDWSQISVDPAFTPNRISGSSFAGKVFLPAFYGTLLMPGDVAAPTGIYSSTIHDSVIENSLIHHVSLMSNIWVLQGAVVQNVGSLVANGKSHYQIAAEIAVGNETGGRPVRIFPDITPELVKLQLFSKVDAETNRAFVQQMESWRNEVLLPYGIVGKSAIIANTNIVRNSWIGEHVRIDGASKIRNSVVLGSLENPTYIYDGVILENSCVQEGAKLHSTALIKDSVLMKRTKIGNKAIVNSSIICPCVHIDEAEVTHSFVGPLTQMHHHSLLIAALWPEGHGNLGYGANVGSNHTSRMPDQEVMPAFGMFFGLGVNIKFPANFSESPCSVIATGVTTAPQRLKFPFSLILPGNPQIHTVRSHLNELRPGWCYGKNAYSIARNAYKYALRGKGCVAPEESQILNDKNATLVLDALRRLRISAVKEIYTEEDIPGLGSNYLKESARQNAETIYRSFLERFVVSKIIAAAEQDRSLFLLAPIDSRKNFPGELFKEILKEIALPNSFEDLLKLYRGIEKQWTESVLHGTDKDFVRGRKIFDDYDDSHPVDVAFIEWEKSRFEEVLRRSTVLLKELKGDSQKQEIQS</sequence>
<accession>A0ABX5LQB8</accession>
<dbReference type="Proteomes" id="UP000245523">
    <property type="component" value="Unassembled WGS sequence"/>
</dbReference>
<feature type="domain" description="DUF4954" evidence="1">
    <location>
        <begin position="33"/>
        <end position="345"/>
    </location>
</feature>
<dbReference type="Gene3D" id="2.160.10.10">
    <property type="entry name" value="Hexapeptide repeat proteins"/>
    <property type="match status" value="1"/>
</dbReference>
<dbReference type="InterPro" id="IPR011004">
    <property type="entry name" value="Trimer_LpxA-like_sf"/>
</dbReference>
<name>A0ABX5LQB8_9BACT</name>
<dbReference type="Pfam" id="PF16314">
    <property type="entry name" value="DUF4954"/>
    <property type="match status" value="1"/>
</dbReference>
<proteinExistence type="predicted"/>
<gene>
    <name evidence="2" type="ORF">B0H50_1175</name>
</gene>
<reference evidence="2 3" key="1">
    <citation type="submission" date="2018-05" db="EMBL/GenBank/DDBJ databases">
        <title>Animal gut microbial communities from fecal samples from Wisconsin, USA.</title>
        <authorList>
            <person name="Neumann A."/>
        </authorList>
    </citation>
    <scope>NUCLEOTIDE SEQUENCE [LARGE SCALE GENOMIC DNA]</scope>
    <source>
        <strain evidence="2 3">UWS4</strain>
    </source>
</reference>
<organism evidence="2 3">
    <name type="scientific">Hallerella porci</name>
    <dbReference type="NCBI Taxonomy" id="1945871"/>
    <lineage>
        <taxon>Bacteria</taxon>
        <taxon>Pseudomonadati</taxon>
        <taxon>Fibrobacterota</taxon>
        <taxon>Fibrobacteria</taxon>
        <taxon>Fibrobacterales</taxon>
        <taxon>Fibrobacteraceae</taxon>
        <taxon>Hallerella</taxon>
    </lineage>
</organism>
<keyword evidence="3" id="KW-1185">Reference proteome</keyword>
<protein>
    <submittedName>
        <fullName evidence="2">Uncharacterized protein DUF4954</fullName>
    </submittedName>
</protein>
<dbReference type="EMBL" id="QGHD01000017">
    <property type="protein sequence ID" value="PWK96037.1"/>
    <property type="molecule type" value="Genomic_DNA"/>
</dbReference>
<evidence type="ECO:0000259" key="1">
    <source>
        <dbReference type="Pfam" id="PF16314"/>
    </source>
</evidence>
<evidence type="ECO:0000313" key="3">
    <source>
        <dbReference type="Proteomes" id="UP000245523"/>
    </source>
</evidence>
<evidence type="ECO:0000313" key="2">
    <source>
        <dbReference type="EMBL" id="PWK96037.1"/>
    </source>
</evidence>
<dbReference type="SUPFAM" id="SSF51161">
    <property type="entry name" value="Trimeric LpxA-like enzymes"/>
    <property type="match status" value="1"/>
</dbReference>
<comment type="caution">
    <text evidence="2">The sequence shown here is derived from an EMBL/GenBank/DDBJ whole genome shotgun (WGS) entry which is preliminary data.</text>
</comment>
<dbReference type="InterPro" id="IPR032533">
    <property type="entry name" value="DUF4954"/>
</dbReference>